<gene>
    <name evidence="1" type="ORF">ACJMK2_007134</name>
</gene>
<reference evidence="1 2" key="1">
    <citation type="submission" date="2024-11" db="EMBL/GenBank/DDBJ databases">
        <title>Chromosome-level genome assembly of the freshwater bivalve Anodonta woodiana.</title>
        <authorList>
            <person name="Chen X."/>
        </authorList>
    </citation>
    <scope>NUCLEOTIDE SEQUENCE [LARGE SCALE GENOMIC DNA]</scope>
    <source>
        <strain evidence="1">MN2024</strain>
        <tissue evidence="1">Gills</tissue>
    </source>
</reference>
<sequence>MLPLHYTSELYAAILPAPSAICCHHIIHLYGLYAAILPVPSAICCHHMGFMLPYCQPHQLYAATTWALCCHIASLISYMLPPHGLYAAILPAPSAICCHTAGLKSYVACHTSPS</sequence>
<protein>
    <submittedName>
        <fullName evidence="1">Uncharacterized protein</fullName>
    </submittedName>
</protein>
<dbReference type="AlphaFoldDB" id="A0ABD3VKG5"/>
<name>A0ABD3VKG5_SINWO</name>
<evidence type="ECO:0000313" key="2">
    <source>
        <dbReference type="Proteomes" id="UP001634394"/>
    </source>
</evidence>
<dbReference type="Proteomes" id="UP001634394">
    <property type="component" value="Unassembled WGS sequence"/>
</dbReference>
<proteinExistence type="predicted"/>
<dbReference type="EMBL" id="JBJQND010000011">
    <property type="protein sequence ID" value="KAL3861043.1"/>
    <property type="molecule type" value="Genomic_DNA"/>
</dbReference>
<comment type="caution">
    <text evidence="1">The sequence shown here is derived from an EMBL/GenBank/DDBJ whole genome shotgun (WGS) entry which is preliminary data.</text>
</comment>
<evidence type="ECO:0000313" key="1">
    <source>
        <dbReference type="EMBL" id="KAL3861043.1"/>
    </source>
</evidence>
<accession>A0ABD3VKG5</accession>
<organism evidence="1 2">
    <name type="scientific">Sinanodonta woodiana</name>
    <name type="common">Chinese pond mussel</name>
    <name type="synonym">Anodonta woodiana</name>
    <dbReference type="NCBI Taxonomy" id="1069815"/>
    <lineage>
        <taxon>Eukaryota</taxon>
        <taxon>Metazoa</taxon>
        <taxon>Spiralia</taxon>
        <taxon>Lophotrochozoa</taxon>
        <taxon>Mollusca</taxon>
        <taxon>Bivalvia</taxon>
        <taxon>Autobranchia</taxon>
        <taxon>Heteroconchia</taxon>
        <taxon>Palaeoheterodonta</taxon>
        <taxon>Unionida</taxon>
        <taxon>Unionoidea</taxon>
        <taxon>Unionidae</taxon>
        <taxon>Unioninae</taxon>
        <taxon>Sinanodonta</taxon>
    </lineage>
</organism>
<keyword evidence="2" id="KW-1185">Reference proteome</keyword>